<sequence length="249" mass="28550">MGILEFIERFKFSLIGVFATYAFITVWANWFVIETVIPPDPPNEKVIAVIDYSEEEVPEENDQPKEITNNENGQPMTNVAANVSQEKTTYTNQFSKSQADQEVWNELKAMEQAEFNSLQQDNPNLVDPSENNEKEVNPNLVKEDAETNDHAGYGMDVVATVYYQLDNRNVLKEKKPSYLCKTEGTVRVNIKVNQKGQVVTAEIDEAKTTTQNTCLRDAAIEYAKLWKFNQDFNDALRKQGWIEFKYQAQ</sequence>
<protein>
    <recommendedName>
        <fullName evidence="5">Energy transducer TonB</fullName>
    </recommendedName>
</protein>
<dbReference type="Proteomes" id="UP000683507">
    <property type="component" value="Chromosome"/>
</dbReference>
<gene>
    <name evidence="3" type="ORF">CRYO30217_00214</name>
</gene>
<dbReference type="RefSeq" id="WP_258540455.1">
    <property type="nucleotide sequence ID" value="NZ_OU015584.1"/>
</dbReference>
<evidence type="ECO:0000256" key="1">
    <source>
        <dbReference type="SAM" id="MobiDB-lite"/>
    </source>
</evidence>
<evidence type="ECO:0000313" key="4">
    <source>
        <dbReference type="Proteomes" id="UP000683507"/>
    </source>
</evidence>
<reference evidence="3" key="1">
    <citation type="submission" date="2021-04" db="EMBL/GenBank/DDBJ databases">
        <authorList>
            <person name="Rodrigo-Torres L."/>
            <person name="Arahal R. D."/>
            <person name="Lucena T."/>
        </authorList>
    </citation>
    <scope>NUCLEOTIDE SEQUENCE</scope>
    <source>
        <strain evidence="3">AS29M-1</strain>
    </source>
</reference>
<feature type="compositionally biased region" description="Polar residues" evidence="1">
    <location>
        <begin position="66"/>
        <end position="75"/>
    </location>
</feature>
<proteinExistence type="predicted"/>
<evidence type="ECO:0008006" key="5">
    <source>
        <dbReference type="Google" id="ProtNLM"/>
    </source>
</evidence>
<accession>A0A916N8E2</accession>
<dbReference type="AlphaFoldDB" id="A0A916N8E2"/>
<evidence type="ECO:0000256" key="2">
    <source>
        <dbReference type="SAM" id="Phobius"/>
    </source>
</evidence>
<keyword evidence="2" id="KW-0472">Membrane</keyword>
<feature type="transmembrane region" description="Helical" evidence="2">
    <location>
        <begin position="12"/>
        <end position="33"/>
    </location>
</feature>
<keyword evidence="2" id="KW-0812">Transmembrane</keyword>
<dbReference type="EMBL" id="OU015584">
    <property type="protein sequence ID" value="CAG5076830.1"/>
    <property type="molecule type" value="Genomic_DNA"/>
</dbReference>
<organism evidence="3 4">
    <name type="scientific">Parvicella tangerina</name>
    <dbReference type="NCBI Taxonomy" id="2829795"/>
    <lineage>
        <taxon>Bacteria</taxon>
        <taxon>Pseudomonadati</taxon>
        <taxon>Bacteroidota</taxon>
        <taxon>Flavobacteriia</taxon>
        <taxon>Flavobacteriales</taxon>
        <taxon>Parvicellaceae</taxon>
        <taxon>Parvicella</taxon>
    </lineage>
</organism>
<name>A0A916N8E2_9FLAO</name>
<evidence type="ECO:0000313" key="3">
    <source>
        <dbReference type="EMBL" id="CAG5076830.1"/>
    </source>
</evidence>
<keyword evidence="2" id="KW-1133">Transmembrane helix</keyword>
<feature type="region of interest" description="Disordered" evidence="1">
    <location>
        <begin position="56"/>
        <end position="75"/>
    </location>
</feature>
<dbReference type="Gene3D" id="3.30.1150.10">
    <property type="match status" value="1"/>
</dbReference>
<keyword evidence="4" id="KW-1185">Reference proteome</keyword>
<dbReference type="KEGG" id="ptan:CRYO30217_00214"/>